<dbReference type="AlphaFoldDB" id="A0A3G5CQX1"/>
<organism evidence="8">
    <name type="scientific">Pityrogramma trifoliata</name>
    <dbReference type="NCBI Taxonomy" id="164275"/>
    <lineage>
        <taxon>Eukaryota</taxon>
        <taxon>Viridiplantae</taxon>
        <taxon>Streptophyta</taxon>
        <taxon>Embryophyta</taxon>
        <taxon>Tracheophyta</taxon>
        <taxon>Polypodiopsida</taxon>
        <taxon>Polypodiidae</taxon>
        <taxon>Polypodiales</taxon>
        <taxon>Pteridineae</taxon>
        <taxon>Pteridaceae</taxon>
        <taxon>Pteridoideae</taxon>
        <taxon>Pityrogramma</taxon>
    </lineage>
</organism>
<protein>
    <recommendedName>
        <fullName evidence="4">Large ribosomal subunit protein uL2c</fullName>
    </recommendedName>
</protein>
<dbReference type="GO" id="GO:0032543">
    <property type="term" value="P:mitochondrial translation"/>
    <property type="evidence" value="ECO:0007669"/>
    <property type="project" value="TreeGrafter"/>
</dbReference>
<dbReference type="HAMAP" id="MF_01320_B">
    <property type="entry name" value="Ribosomal_uL2_B"/>
    <property type="match status" value="1"/>
</dbReference>
<dbReference type="InterPro" id="IPR008991">
    <property type="entry name" value="Translation_prot_SH3-like_sf"/>
</dbReference>
<dbReference type="Gene3D" id="4.10.950.10">
    <property type="entry name" value="Ribosomal protein L2, domain 3"/>
    <property type="match status" value="1"/>
</dbReference>
<proteinExistence type="inferred from homology"/>
<comment type="subunit">
    <text evidence="4">Part of the 50S ribosomal subunit.</text>
</comment>
<evidence type="ECO:0000256" key="3">
    <source>
        <dbReference type="ARBA" id="ARBA00023274"/>
    </source>
</evidence>
<dbReference type="InterPro" id="IPR012340">
    <property type="entry name" value="NA-bd_OB-fold"/>
</dbReference>
<dbReference type="PANTHER" id="PTHR13691:SF5">
    <property type="entry name" value="LARGE RIBOSOMAL SUBUNIT PROTEIN UL2M"/>
    <property type="match status" value="1"/>
</dbReference>
<dbReference type="GO" id="GO:0019843">
    <property type="term" value="F:rRNA binding"/>
    <property type="evidence" value="ECO:0007669"/>
    <property type="project" value="UniProtKB-UniRule"/>
</dbReference>
<dbReference type="Pfam" id="PF00181">
    <property type="entry name" value="Ribosomal_L2_N"/>
    <property type="match status" value="1"/>
</dbReference>
<keyword evidence="2 4" id="KW-0689">Ribosomal protein</keyword>
<evidence type="ECO:0000256" key="5">
    <source>
        <dbReference type="SAM" id="MobiDB-lite"/>
    </source>
</evidence>
<dbReference type="EMBL" id="MH173075">
    <property type="protein sequence ID" value="AYW15267.1"/>
    <property type="molecule type" value="Genomic_DNA"/>
</dbReference>
<reference evidence="8" key="1">
    <citation type="journal article" date="2018" name="Genome Biol. Evol.">
        <title>Mobile Elements Shape Plastome Evolution in Ferns.</title>
        <authorList>
            <person name="Robison T.A."/>
            <person name="Grusz A.L."/>
            <person name="Wolf P.G."/>
            <person name="Mower J.P."/>
            <person name="Fauskee B.D."/>
            <person name="Sosa K."/>
            <person name="Schuettpelz E.L."/>
        </authorList>
    </citation>
    <scope>NUCLEOTIDE SEQUENCE</scope>
</reference>
<evidence type="ECO:0000259" key="7">
    <source>
        <dbReference type="SMART" id="SM01383"/>
    </source>
</evidence>
<dbReference type="SMART" id="SM01382">
    <property type="entry name" value="Ribosomal_L2_C"/>
    <property type="match status" value="1"/>
</dbReference>
<keyword evidence="3 4" id="KW-0687">Ribonucleoprotein</keyword>
<evidence type="ECO:0000256" key="1">
    <source>
        <dbReference type="ARBA" id="ARBA00005636"/>
    </source>
</evidence>
<dbReference type="GeneID" id="38746002"/>
<dbReference type="InterPro" id="IPR002171">
    <property type="entry name" value="Ribosomal_uL2"/>
</dbReference>
<feature type="region of interest" description="Disordered" evidence="5">
    <location>
        <begin position="219"/>
        <end position="242"/>
    </location>
</feature>
<dbReference type="FunFam" id="4.10.950.10:FF:000001">
    <property type="entry name" value="50S ribosomal protein L2"/>
    <property type="match status" value="1"/>
</dbReference>
<dbReference type="InterPro" id="IPR022666">
    <property type="entry name" value="Ribosomal_uL2_RNA-bd_dom"/>
</dbReference>
<dbReference type="PROSITE" id="PS00467">
    <property type="entry name" value="RIBOSOMAL_L2"/>
    <property type="match status" value="1"/>
</dbReference>
<dbReference type="NCBIfam" id="TIGR01171">
    <property type="entry name" value="rplB_bact"/>
    <property type="match status" value="1"/>
</dbReference>
<evidence type="ECO:0000313" key="8">
    <source>
        <dbReference type="EMBL" id="AYW15267.1"/>
    </source>
</evidence>
<dbReference type="SMART" id="SM01383">
    <property type="entry name" value="Ribosomal_L2"/>
    <property type="match status" value="1"/>
</dbReference>
<dbReference type="GO" id="GO:0005762">
    <property type="term" value="C:mitochondrial large ribosomal subunit"/>
    <property type="evidence" value="ECO:0007669"/>
    <property type="project" value="TreeGrafter"/>
</dbReference>
<feature type="domain" description="Large ribosomal subunit protein uL2 C-terminal" evidence="6">
    <location>
        <begin position="124"/>
        <end position="253"/>
    </location>
</feature>
<dbReference type="PANTHER" id="PTHR13691">
    <property type="entry name" value="RIBOSOMAL PROTEIN L2"/>
    <property type="match status" value="1"/>
</dbReference>
<dbReference type="InterPro" id="IPR022669">
    <property type="entry name" value="Ribosomal_uL2_C"/>
</dbReference>
<dbReference type="InterPro" id="IPR014722">
    <property type="entry name" value="Rib_uL2_dom2"/>
</dbReference>
<dbReference type="RefSeq" id="YP_009548446.1">
    <property type="nucleotide sequence ID" value="NC_040207.1"/>
</dbReference>
<dbReference type="PIRSF" id="PIRSF002158">
    <property type="entry name" value="Ribosomal_L2"/>
    <property type="match status" value="1"/>
</dbReference>
<dbReference type="InterPro" id="IPR005880">
    <property type="entry name" value="Ribosomal_uL2_bac/org-type"/>
</dbReference>
<dbReference type="InterPro" id="IPR022671">
    <property type="entry name" value="Ribosomal_uL2_CS"/>
</dbReference>
<dbReference type="SUPFAM" id="SSF50249">
    <property type="entry name" value="Nucleic acid-binding proteins"/>
    <property type="match status" value="1"/>
</dbReference>
<dbReference type="GO" id="GO:0003735">
    <property type="term" value="F:structural constituent of ribosome"/>
    <property type="evidence" value="ECO:0007669"/>
    <property type="project" value="InterPro"/>
</dbReference>
<comment type="similarity">
    <text evidence="1 4">Belongs to the universal ribosomal protein uL2 family.</text>
</comment>
<feature type="domain" description="Large ribosomal subunit protein uL2 RNA-binding" evidence="7">
    <location>
        <begin position="42"/>
        <end position="118"/>
    </location>
</feature>
<accession>A0A3G5CQX1</accession>
<keyword evidence="8" id="KW-0150">Chloroplast</keyword>
<dbReference type="FunFam" id="2.30.30.30:FF:000001">
    <property type="entry name" value="50S ribosomal protein L2"/>
    <property type="match status" value="1"/>
</dbReference>
<evidence type="ECO:0000259" key="6">
    <source>
        <dbReference type="SMART" id="SM01382"/>
    </source>
</evidence>
<geneLocation type="chloroplast" evidence="8"/>
<name>A0A3G5CQX1_9MONI</name>
<dbReference type="GO" id="GO:0009507">
    <property type="term" value="C:chloroplast"/>
    <property type="evidence" value="ECO:0007669"/>
    <property type="project" value="UniProtKB-SubCell"/>
</dbReference>
<dbReference type="InterPro" id="IPR014726">
    <property type="entry name" value="Ribosomal_uL2_dom3"/>
</dbReference>
<dbReference type="Gene3D" id="2.30.30.30">
    <property type="match status" value="1"/>
</dbReference>
<dbReference type="Gene3D" id="2.40.50.140">
    <property type="entry name" value="Nucleic acid-binding proteins"/>
    <property type="match status" value="1"/>
</dbReference>
<dbReference type="Pfam" id="PF03947">
    <property type="entry name" value="Ribosomal_L2_C"/>
    <property type="match status" value="1"/>
</dbReference>
<evidence type="ECO:0000256" key="2">
    <source>
        <dbReference type="ARBA" id="ARBA00022980"/>
    </source>
</evidence>
<sequence length="276" mass="30026">MAARSYETYNPGTQNQGMLNVTRTTRNKPCKRLTYGKISRNGRNHGGTITSRHRGGAHKRLFREIDFLRNKFDVAGRIASVEYDPNRNALICLVNYIDGEKKYILHARGIKVGDVVISGPAASISTGNTLPLTKMPLGTVLHNIELKSGRGGQLVRAAGVVAKIVAKEGHLATLRLPSSEIRLVPQDCFATVGRVGNIDINSESLGKAGSKRWLGKRPKVRGSAMNPVDHPHGGGEGRTSIGRKMPSTPWGQAALGKRSINNRCSNPLILRRRKGI</sequence>
<evidence type="ECO:0000256" key="4">
    <source>
        <dbReference type="HAMAP-Rule" id="MF_01320"/>
    </source>
</evidence>
<gene>
    <name evidence="4 8" type="primary">rpl2</name>
</gene>
<comment type="subcellular location">
    <subcellularLocation>
        <location evidence="4">Plastid</location>
        <location evidence="4">Chloroplast</location>
    </subcellularLocation>
</comment>
<keyword evidence="8" id="KW-0934">Plastid</keyword>
<dbReference type="GO" id="GO:0016740">
    <property type="term" value="F:transferase activity"/>
    <property type="evidence" value="ECO:0007669"/>
    <property type="project" value="InterPro"/>
</dbReference>
<dbReference type="SUPFAM" id="SSF50104">
    <property type="entry name" value="Translation proteins SH3-like domain"/>
    <property type="match status" value="1"/>
</dbReference>